<dbReference type="EMBL" id="JAVHNQ010000006">
    <property type="protein sequence ID" value="KAK6344141.1"/>
    <property type="molecule type" value="Genomic_DNA"/>
</dbReference>
<evidence type="ECO:0000256" key="2">
    <source>
        <dbReference type="ARBA" id="ARBA00004298"/>
    </source>
</evidence>
<reference evidence="14 15" key="1">
    <citation type="submission" date="2019-10" db="EMBL/GenBank/DDBJ databases">
        <authorList>
            <person name="Palmer J.M."/>
        </authorList>
    </citation>
    <scope>NUCLEOTIDE SEQUENCE [LARGE SCALE GENOMIC DNA]</scope>
    <source>
        <strain evidence="14 15">TWF696</strain>
    </source>
</reference>
<evidence type="ECO:0000256" key="10">
    <source>
        <dbReference type="ARBA" id="ARBA00022989"/>
    </source>
</evidence>
<keyword evidence="15" id="KW-1185">Reference proteome</keyword>
<evidence type="ECO:0000256" key="11">
    <source>
        <dbReference type="ARBA" id="ARBA00023128"/>
    </source>
</evidence>
<name>A0AAV9UL66_9PEZI</name>
<evidence type="ECO:0000256" key="9">
    <source>
        <dbReference type="ARBA" id="ARBA00022982"/>
    </source>
</evidence>
<evidence type="ECO:0000256" key="1">
    <source>
        <dbReference type="ARBA" id="ARBA00003195"/>
    </source>
</evidence>
<dbReference type="GO" id="GO:0005743">
    <property type="term" value="C:mitochondrial inner membrane"/>
    <property type="evidence" value="ECO:0007669"/>
    <property type="project" value="UniProtKB-SubCell"/>
</dbReference>
<sequence length="86" mass="9958">MPLPWETLLPFAIVVAMFGITGAGMSTSAYVNNGYKPKRWALDVWDNQMMRRDERLTNAWRGQTDAPRAPKGYEVTSRWRLEKKIL</sequence>
<dbReference type="PANTHER" id="PTHR17098:SF2">
    <property type="entry name" value="NADH DEHYDROGENASE [UBIQUINONE] 1 ALPHA SUBCOMPLEX SUBUNIT 1"/>
    <property type="match status" value="1"/>
</dbReference>
<evidence type="ECO:0000256" key="3">
    <source>
        <dbReference type="ARBA" id="ARBA00009960"/>
    </source>
</evidence>
<evidence type="ECO:0000256" key="5">
    <source>
        <dbReference type="ARBA" id="ARBA00022448"/>
    </source>
</evidence>
<protein>
    <recommendedName>
        <fullName evidence="4">NADH dehydrogenase [ubiquinone] 1 alpha subcomplex subunit 1</fullName>
    </recommendedName>
</protein>
<keyword evidence="11" id="KW-0496">Mitochondrion</keyword>
<dbReference type="Pfam" id="PF15879">
    <property type="entry name" value="MWFE"/>
    <property type="match status" value="1"/>
</dbReference>
<dbReference type="Proteomes" id="UP001375240">
    <property type="component" value="Unassembled WGS sequence"/>
</dbReference>
<evidence type="ECO:0000256" key="7">
    <source>
        <dbReference type="ARBA" id="ARBA00022692"/>
    </source>
</evidence>
<accession>A0AAV9UL66</accession>
<gene>
    <name evidence="14" type="ORF">TWF696_007784</name>
</gene>
<comment type="function">
    <text evidence="1">Accessory subunit of the mitochondrial membrane respiratory chain NADH dehydrogenase (Complex I), that is believed not to be involved in catalysis. Complex I functions in the transfer of electrons from NADH to the respiratory chain. The immediate electron acceptor for the enzyme is believed to be ubiquinone.</text>
</comment>
<keyword evidence="6" id="KW-0679">Respiratory chain</keyword>
<evidence type="ECO:0000256" key="6">
    <source>
        <dbReference type="ARBA" id="ARBA00022660"/>
    </source>
</evidence>
<evidence type="ECO:0000256" key="8">
    <source>
        <dbReference type="ARBA" id="ARBA00022792"/>
    </source>
</evidence>
<evidence type="ECO:0000256" key="4">
    <source>
        <dbReference type="ARBA" id="ARBA00016392"/>
    </source>
</evidence>
<comment type="caution">
    <text evidence="14">The sequence shown here is derived from an EMBL/GenBank/DDBJ whole genome shotgun (WGS) entry which is preliminary data.</text>
</comment>
<keyword evidence="12 13" id="KW-0472">Membrane</keyword>
<dbReference type="PANTHER" id="PTHR17098">
    <property type="entry name" value="NADH-UBIQUINONE OXIDOREDUCTASE MWFE SUBUNIT"/>
    <property type="match status" value="1"/>
</dbReference>
<feature type="transmembrane region" description="Helical" evidence="13">
    <location>
        <begin position="12"/>
        <end position="31"/>
    </location>
</feature>
<dbReference type="InterPro" id="IPR017384">
    <property type="entry name" value="NADH_Ub_cplx-1_asu_su-1"/>
</dbReference>
<keyword evidence="8" id="KW-0999">Mitochondrion inner membrane</keyword>
<keyword evidence="5" id="KW-0813">Transport</keyword>
<evidence type="ECO:0000256" key="12">
    <source>
        <dbReference type="ARBA" id="ARBA00023136"/>
    </source>
</evidence>
<keyword evidence="10 13" id="KW-1133">Transmembrane helix</keyword>
<evidence type="ECO:0000313" key="14">
    <source>
        <dbReference type="EMBL" id="KAK6344141.1"/>
    </source>
</evidence>
<proteinExistence type="inferred from homology"/>
<keyword evidence="7 13" id="KW-0812">Transmembrane</keyword>
<evidence type="ECO:0000256" key="13">
    <source>
        <dbReference type="SAM" id="Phobius"/>
    </source>
</evidence>
<dbReference type="AlphaFoldDB" id="A0AAV9UL66"/>
<comment type="similarity">
    <text evidence="3">Belongs to the complex I NDUFA1 subunit family.</text>
</comment>
<organism evidence="14 15">
    <name type="scientific">Orbilia brochopaga</name>
    <dbReference type="NCBI Taxonomy" id="3140254"/>
    <lineage>
        <taxon>Eukaryota</taxon>
        <taxon>Fungi</taxon>
        <taxon>Dikarya</taxon>
        <taxon>Ascomycota</taxon>
        <taxon>Pezizomycotina</taxon>
        <taxon>Orbiliomycetes</taxon>
        <taxon>Orbiliales</taxon>
        <taxon>Orbiliaceae</taxon>
        <taxon>Orbilia</taxon>
    </lineage>
</organism>
<comment type="subcellular location">
    <subcellularLocation>
        <location evidence="2">Mitochondrion inner membrane</location>
        <topology evidence="2">Single-pass membrane protein</topology>
        <orientation evidence="2">Matrix side</orientation>
    </subcellularLocation>
</comment>
<evidence type="ECO:0000313" key="15">
    <source>
        <dbReference type="Proteomes" id="UP001375240"/>
    </source>
</evidence>
<keyword evidence="9" id="KW-0249">Electron transport</keyword>